<feature type="transmembrane region" description="Helical" evidence="2">
    <location>
        <begin position="201"/>
        <end position="221"/>
    </location>
</feature>
<dbReference type="AlphaFoldDB" id="A0A512MFR1"/>
<evidence type="ECO:0000256" key="2">
    <source>
        <dbReference type="SAM" id="Phobius"/>
    </source>
</evidence>
<accession>A0A512MFR1</accession>
<name>A0A512MFR1_9BACT</name>
<proteinExistence type="predicted"/>
<sequence>MRFDSAPEFSFRQNDDDSMEDMEQQVKEAQHRLAALRAQQEEVERQKQILEALRQKQDRFISGKKEVTEKLERALRSIMDELDEARRRVEDLSLTQQDFEDRMEELKTYLPERWQRSQLDHELDRALASLDDAETSYEKGVRRLMQHRNSAPAETAMPVSPIHTALASQQQEDEVNEVEPARRPLFASSQDDLLTWVRRGFAFNAALIGALVILLILARMMF</sequence>
<reference evidence="3 4" key="1">
    <citation type="submission" date="2019-07" db="EMBL/GenBank/DDBJ databases">
        <title>Whole genome shotgun sequence of Brevifollis gellanilyticus NBRC 108608.</title>
        <authorList>
            <person name="Hosoyama A."/>
            <person name="Uohara A."/>
            <person name="Ohji S."/>
            <person name="Ichikawa N."/>
        </authorList>
    </citation>
    <scope>NUCLEOTIDE SEQUENCE [LARGE SCALE GENOMIC DNA]</scope>
    <source>
        <strain evidence="3 4">NBRC 108608</strain>
    </source>
</reference>
<keyword evidence="2" id="KW-1133">Transmembrane helix</keyword>
<comment type="caution">
    <text evidence="3">The sequence shown here is derived from an EMBL/GenBank/DDBJ whole genome shotgun (WGS) entry which is preliminary data.</text>
</comment>
<dbReference type="Gene3D" id="1.10.287.1490">
    <property type="match status" value="1"/>
</dbReference>
<evidence type="ECO:0000313" key="4">
    <source>
        <dbReference type="Proteomes" id="UP000321577"/>
    </source>
</evidence>
<dbReference type="SUPFAM" id="SSF57997">
    <property type="entry name" value="Tropomyosin"/>
    <property type="match status" value="1"/>
</dbReference>
<protein>
    <submittedName>
        <fullName evidence="3">Uncharacterized protein</fullName>
    </submittedName>
</protein>
<organism evidence="3 4">
    <name type="scientific">Brevifollis gellanilyticus</name>
    <dbReference type="NCBI Taxonomy" id="748831"/>
    <lineage>
        <taxon>Bacteria</taxon>
        <taxon>Pseudomonadati</taxon>
        <taxon>Verrucomicrobiota</taxon>
        <taxon>Verrucomicrobiia</taxon>
        <taxon>Verrucomicrobiales</taxon>
        <taxon>Verrucomicrobiaceae</taxon>
    </lineage>
</organism>
<keyword evidence="2" id="KW-0472">Membrane</keyword>
<gene>
    <name evidence="3" type="ORF">BGE01nite_48580</name>
</gene>
<keyword evidence="2" id="KW-0812">Transmembrane</keyword>
<dbReference type="Proteomes" id="UP000321577">
    <property type="component" value="Unassembled WGS sequence"/>
</dbReference>
<evidence type="ECO:0000256" key="1">
    <source>
        <dbReference type="SAM" id="MobiDB-lite"/>
    </source>
</evidence>
<feature type="region of interest" description="Disordered" evidence="1">
    <location>
        <begin position="1"/>
        <end position="28"/>
    </location>
</feature>
<dbReference type="EMBL" id="BKAG01000053">
    <property type="protein sequence ID" value="GEP45567.1"/>
    <property type="molecule type" value="Genomic_DNA"/>
</dbReference>
<evidence type="ECO:0000313" key="3">
    <source>
        <dbReference type="EMBL" id="GEP45567.1"/>
    </source>
</evidence>
<keyword evidence="4" id="KW-1185">Reference proteome</keyword>